<sequence length="275" mass="30684">MDLLPSFSPFSIIQEKEGEVPLVTLSCTRGKITPEGSVLEEFSRNSYRYKIFSHHETIICQIRRNQITHHMKLVMGHSDVQCDLDTTQDSPTNITQKEKAPFLSNFLSIALALASVKHNTIKVHASVIEKEGKALLFLGKSGTGKSTHASLWLKHITGSTLINDDEPLVRLHEDGTVRVYGSPWSGKTPCYQNISAQVEAFVLLSQNKQNRLIKLSGVKAFGALFSSVAILRSKREHHDALFEQVATLSVMKPVYLLECRPDREAVLLSHSLLQP</sequence>
<protein>
    <recommendedName>
        <fullName evidence="3">HPr kinase/phosphorylase C-terminal domain-containing protein</fullName>
    </recommendedName>
</protein>
<proteinExistence type="predicted"/>
<accession>A0A1G4GB92</accession>
<organism evidence="1 2">
    <name type="scientific">Petrimonas mucosa</name>
    <dbReference type="NCBI Taxonomy" id="1642646"/>
    <lineage>
        <taxon>Bacteria</taxon>
        <taxon>Pseudomonadati</taxon>
        <taxon>Bacteroidota</taxon>
        <taxon>Bacteroidia</taxon>
        <taxon>Bacteroidales</taxon>
        <taxon>Dysgonomonadaceae</taxon>
        <taxon>Petrimonas</taxon>
    </lineage>
</organism>
<evidence type="ECO:0000313" key="2">
    <source>
        <dbReference type="Proteomes" id="UP000178485"/>
    </source>
</evidence>
<dbReference type="SUPFAM" id="SSF53795">
    <property type="entry name" value="PEP carboxykinase-like"/>
    <property type="match status" value="1"/>
</dbReference>
<dbReference type="AlphaFoldDB" id="A0A1G4GB92"/>
<dbReference type="Proteomes" id="UP000178485">
    <property type="component" value="Chromosome i"/>
</dbReference>
<evidence type="ECO:0000313" key="1">
    <source>
        <dbReference type="EMBL" id="SCM59797.1"/>
    </source>
</evidence>
<name>A0A1G4GB92_9BACT</name>
<dbReference type="Gene3D" id="3.40.50.300">
    <property type="entry name" value="P-loop containing nucleotide triphosphate hydrolases"/>
    <property type="match status" value="1"/>
</dbReference>
<evidence type="ECO:0008006" key="3">
    <source>
        <dbReference type="Google" id="ProtNLM"/>
    </source>
</evidence>
<dbReference type="KEGG" id="pmuc:ING2E5A_3003"/>
<keyword evidence="2" id="KW-1185">Reference proteome</keyword>
<reference evidence="1 2" key="1">
    <citation type="submission" date="2016-08" db="EMBL/GenBank/DDBJ databases">
        <authorList>
            <person name="Seilhamer J.J."/>
        </authorList>
    </citation>
    <scope>NUCLEOTIDE SEQUENCE [LARGE SCALE GENOMIC DNA]</scope>
    <source>
        <strain evidence="1">ING2-E5A</strain>
    </source>
</reference>
<dbReference type="STRING" id="1642646.ING2E5A_3003"/>
<dbReference type="EMBL" id="LT608328">
    <property type="protein sequence ID" value="SCM59797.1"/>
    <property type="molecule type" value="Genomic_DNA"/>
</dbReference>
<dbReference type="InterPro" id="IPR027417">
    <property type="entry name" value="P-loop_NTPase"/>
</dbReference>
<gene>
    <name evidence="1" type="ORF">ING2E5A_3003</name>
</gene>